<dbReference type="EMBL" id="JAGGLQ010000020">
    <property type="protein sequence ID" value="MBP2040870.1"/>
    <property type="molecule type" value="Genomic_DNA"/>
</dbReference>
<feature type="compositionally biased region" description="Polar residues" evidence="1">
    <location>
        <begin position="71"/>
        <end position="83"/>
    </location>
</feature>
<feature type="region of interest" description="Disordered" evidence="1">
    <location>
        <begin position="1"/>
        <end position="23"/>
    </location>
</feature>
<name>A0ABS4LFF7_STRAV</name>
<organism evidence="2 3">
    <name type="scientific">Streptomyces avidinii</name>
    <dbReference type="NCBI Taxonomy" id="1895"/>
    <lineage>
        <taxon>Bacteria</taxon>
        <taxon>Bacillati</taxon>
        <taxon>Actinomycetota</taxon>
        <taxon>Actinomycetes</taxon>
        <taxon>Kitasatosporales</taxon>
        <taxon>Streptomycetaceae</taxon>
        <taxon>Streptomyces</taxon>
    </lineage>
</organism>
<evidence type="ECO:0000313" key="3">
    <source>
        <dbReference type="Proteomes" id="UP001519310"/>
    </source>
</evidence>
<keyword evidence="3" id="KW-1185">Reference proteome</keyword>
<sequence length="112" mass="11124">MTEVVGAASEHLPPIGGAGGEDGAVAAVIQDRRGGRSLIPAEPLPGNALNWAAENRGRLSQQCGHDPPTRSGASGTTGFSPALTSPCAAASPDCPPPMTTASTHSTTTPGIR</sequence>
<proteinExistence type="predicted"/>
<evidence type="ECO:0000313" key="2">
    <source>
        <dbReference type="EMBL" id="MBP2040870.1"/>
    </source>
</evidence>
<gene>
    <name evidence="2" type="ORF">J2Z77_006727</name>
</gene>
<feature type="region of interest" description="Disordered" evidence="1">
    <location>
        <begin position="58"/>
        <end position="112"/>
    </location>
</feature>
<protein>
    <submittedName>
        <fullName evidence="2">Uncharacterized protein</fullName>
    </submittedName>
</protein>
<feature type="compositionally biased region" description="Low complexity" evidence="1">
    <location>
        <begin position="99"/>
        <end position="112"/>
    </location>
</feature>
<accession>A0ABS4LFF7</accession>
<evidence type="ECO:0000256" key="1">
    <source>
        <dbReference type="SAM" id="MobiDB-lite"/>
    </source>
</evidence>
<reference evidence="2 3" key="1">
    <citation type="submission" date="2021-03" db="EMBL/GenBank/DDBJ databases">
        <title>Genomic Encyclopedia of Type Strains, Phase IV (KMG-IV): sequencing the most valuable type-strain genomes for metagenomic binning, comparative biology and taxonomic classification.</title>
        <authorList>
            <person name="Goeker M."/>
        </authorList>
    </citation>
    <scope>NUCLEOTIDE SEQUENCE [LARGE SCALE GENOMIC DNA]</scope>
    <source>
        <strain evidence="2 3">DSM 40526</strain>
    </source>
</reference>
<comment type="caution">
    <text evidence="2">The sequence shown here is derived from an EMBL/GenBank/DDBJ whole genome shotgun (WGS) entry which is preliminary data.</text>
</comment>
<dbReference type="Proteomes" id="UP001519310">
    <property type="component" value="Unassembled WGS sequence"/>
</dbReference>